<accession>A0A1M6FLY6</accession>
<evidence type="ECO:0000256" key="3">
    <source>
        <dbReference type="RuleBase" id="RU000408"/>
    </source>
</evidence>
<dbReference type="PANTHER" id="PTHR11544">
    <property type="entry name" value="COLD SHOCK DOMAIN CONTAINING PROTEINS"/>
    <property type="match status" value="1"/>
</dbReference>
<keyword evidence="2" id="KW-0963">Cytoplasm</keyword>
<dbReference type="EMBL" id="FQXU01000032">
    <property type="protein sequence ID" value="SHI98695.1"/>
    <property type="molecule type" value="Genomic_DNA"/>
</dbReference>
<dbReference type="GO" id="GO:0003676">
    <property type="term" value="F:nucleic acid binding"/>
    <property type="evidence" value="ECO:0007669"/>
    <property type="project" value="InterPro"/>
</dbReference>
<sequence>MITGVVKWYDTQKGYGFISANEGNDVFVHHSQIKEGNGRQELHEGESVSFDIVEKEKGPQAINVQKF</sequence>
<reference evidence="5 6" key="1">
    <citation type="submission" date="2016-11" db="EMBL/GenBank/DDBJ databases">
        <authorList>
            <person name="Jaros S."/>
            <person name="Januszkiewicz K."/>
            <person name="Wedrychowicz H."/>
        </authorList>
    </citation>
    <scope>NUCLEOTIDE SEQUENCE [LARGE SCALE GENOMIC DNA]</scope>
    <source>
        <strain evidence="5 6">DSM 6191</strain>
    </source>
</reference>
<gene>
    <name evidence="5" type="ORF">SAMN02745941_04659</name>
</gene>
<evidence type="ECO:0000256" key="1">
    <source>
        <dbReference type="ARBA" id="ARBA00004496"/>
    </source>
</evidence>
<dbReference type="InterPro" id="IPR002059">
    <property type="entry name" value="CSP_DNA-bd"/>
</dbReference>
<dbReference type="GO" id="GO:0005737">
    <property type="term" value="C:cytoplasm"/>
    <property type="evidence" value="ECO:0007669"/>
    <property type="project" value="UniProtKB-SubCell"/>
</dbReference>
<dbReference type="Gene3D" id="2.40.50.140">
    <property type="entry name" value="Nucleic acid-binding proteins"/>
    <property type="match status" value="1"/>
</dbReference>
<evidence type="ECO:0000256" key="2">
    <source>
        <dbReference type="ARBA" id="ARBA00022490"/>
    </source>
</evidence>
<dbReference type="PRINTS" id="PR00050">
    <property type="entry name" value="COLDSHOCK"/>
</dbReference>
<proteinExistence type="predicted"/>
<dbReference type="PROSITE" id="PS51857">
    <property type="entry name" value="CSD_2"/>
    <property type="match status" value="1"/>
</dbReference>
<dbReference type="AlphaFoldDB" id="A0A1M6FLY6"/>
<dbReference type="Pfam" id="PF00313">
    <property type="entry name" value="CSD"/>
    <property type="match status" value="1"/>
</dbReference>
<comment type="subcellular location">
    <subcellularLocation>
        <location evidence="1 3">Cytoplasm</location>
    </subcellularLocation>
</comment>
<name>A0A1M6FLY6_9CLOT</name>
<feature type="domain" description="CSD" evidence="4">
    <location>
        <begin position="1"/>
        <end position="66"/>
    </location>
</feature>
<dbReference type="Gene3D" id="6.20.370.130">
    <property type="match status" value="1"/>
</dbReference>
<dbReference type="SMART" id="SM00357">
    <property type="entry name" value="CSP"/>
    <property type="match status" value="1"/>
</dbReference>
<evidence type="ECO:0000313" key="5">
    <source>
        <dbReference type="EMBL" id="SHI98695.1"/>
    </source>
</evidence>
<dbReference type="InterPro" id="IPR019844">
    <property type="entry name" value="CSD_CS"/>
</dbReference>
<dbReference type="PROSITE" id="PS00352">
    <property type="entry name" value="CSD_1"/>
    <property type="match status" value="1"/>
</dbReference>
<dbReference type="InterPro" id="IPR050181">
    <property type="entry name" value="Cold_shock_domain"/>
</dbReference>
<dbReference type="PIRSF" id="PIRSF002599">
    <property type="entry name" value="Cold_shock_A"/>
    <property type="match status" value="1"/>
</dbReference>
<dbReference type="Proteomes" id="UP000184241">
    <property type="component" value="Unassembled WGS sequence"/>
</dbReference>
<dbReference type="SUPFAM" id="SSF50249">
    <property type="entry name" value="Nucleic acid-binding proteins"/>
    <property type="match status" value="1"/>
</dbReference>
<dbReference type="InterPro" id="IPR012156">
    <property type="entry name" value="Cold_shock_CspA"/>
</dbReference>
<dbReference type="InterPro" id="IPR012340">
    <property type="entry name" value="NA-bd_OB-fold"/>
</dbReference>
<dbReference type="CDD" id="cd04458">
    <property type="entry name" value="CSP_CDS"/>
    <property type="match status" value="1"/>
</dbReference>
<dbReference type="RefSeq" id="WP_073022881.1">
    <property type="nucleotide sequence ID" value="NZ_FQXU01000032.1"/>
</dbReference>
<dbReference type="InterPro" id="IPR011129">
    <property type="entry name" value="CSD"/>
</dbReference>
<protein>
    <submittedName>
        <fullName evidence="5">Cold shock protein (Beta-ribbon, CspA family)</fullName>
    </submittedName>
</protein>
<evidence type="ECO:0000259" key="4">
    <source>
        <dbReference type="PROSITE" id="PS51857"/>
    </source>
</evidence>
<evidence type="ECO:0000313" key="6">
    <source>
        <dbReference type="Proteomes" id="UP000184241"/>
    </source>
</evidence>
<organism evidence="5 6">
    <name type="scientific">Clostridium intestinale DSM 6191</name>
    <dbReference type="NCBI Taxonomy" id="1121320"/>
    <lineage>
        <taxon>Bacteria</taxon>
        <taxon>Bacillati</taxon>
        <taxon>Bacillota</taxon>
        <taxon>Clostridia</taxon>
        <taxon>Eubacteriales</taxon>
        <taxon>Clostridiaceae</taxon>
        <taxon>Clostridium</taxon>
    </lineage>
</organism>